<dbReference type="InterPro" id="IPR012547">
    <property type="entry name" value="PDDEXK_9"/>
</dbReference>
<dbReference type="AlphaFoldDB" id="A0A2K8U6C9"/>
<feature type="domain" description="AAA-ATPase-like" evidence="2">
    <location>
        <begin position="9"/>
        <end position="207"/>
    </location>
</feature>
<evidence type="ECO:0000256" key="1">
    <source>
        <dbReference type="SAM" id="MobiDB-lite"/>
    </source>
</evidence>
<name>A0A2K8U6C9_9GAMM</name>
<feature type="region of interest" description="Disordered" evidence="1">
    <location>
        <begin position="475"/>
        <end position="499"/>
    </location>
</feature>
<dbReference type="InterPro" id="IPR018631">
    <property type="entry name" value="AAA-ATPase-like_dom"/>
</dbReference>
<reference evidence="3 4" key="1">
    <citation type="submission" date="2017-03" db="EMBL/GenBank/DDBJ databases">
        <title>Complete genome sequence of Candidatus 'Thiodictyon syntrophicum' sp. nov. strain Cad16T, a photolithoautotroph purple sulfur bacterium isolated from an alpine meromictic lake.</title>
        <authorList>
            <person name="Luedin S.M."/>
            <person name="Pothier J.F."/>
            <person name="Danza F."/>
            <person name="Storelli N."/>
            <person name="Wittwer M."/>
            <person name="Tonolla M."/>
        </authorList>
    </citation>
    <scope>NUCLEOTIDE SEQUENCE [LARGE SCALE GENOMIC DNA]</scope>
    <source>
        <strain evidence="3 4">Cad16T</strain>
    </source>
</reference>
<evidence type="ECO:0000259" key="2">
    <source>
        <dbReference type="Pfam" id="PF09820"/>
    </source>
</evidence>
<dbReference type="Pfam" id="PF08011">
    <property type="entry name" value="PDDEXK_9"/>
    <property type="match status" value="1"/>
</dbReference>
<dbReference type="RefSeq" id="WP_100918919.1">
    <property type="nucleotide sequence ID" value="NZ_CP020370.1"/>
</dbReference>
<protein>
    <recommendedName>
        <fullName evidence="2">AAA-ATPase-like domain-containing protein</fullName>
    </recommendedName>
</protein>
<sequence length="551" mass="61901">MSPPLKKLPIGIQTFSEIITEGYTYVDKTAHALALANGGKYYFLSRPRRFGKSLFLDTLKDLFEGREALFRGLAIHRHWDWSRRHPVIRLDFAGGVVQTRAALDLRIGRLLRENAERLGVDCDWINNDIPGCFGDLIRAAQAAHGSRVAILVDEYDKPILDNIDQLERAAELREGLKNLYSTMKAQDAHIQFVLMTGVTKFSKVSLFSGLNQLNDLTLDERFATLCGYTQADLTTTFGGHLAGIDWNKLKRWYNGYSFLGEPVYNPFDILLFIDKGQVYRNYWFETGSPSFLIKLLQQRRAFLPELDGIEASEEILDSFDLERIDPVTLLFQTGYLTIADTRWRRSRRLYRLRLPNQEVKMALADHLIDGYLGTLPGGRDAPQDELYDCLSEGDVAGLIDAIRRLFAGVPWRNFTGNSLPEAEGYYASVLYAFFASLNAEIIPEDISNQGQVDLTIKLADYIYVIEIKLIHGQAPREPSRTAPPTAPLPGDECAPDPVHDGGVGNPALAQIRARGYSAKYRGLPGKGLFEVGLVFDSQARNLVQADWMAVV</sequence>
<dbReference type="Proteomes" id="UP000232638">
    <property type="component" value="Chromosome"/>
</dbReference>
<dbReference type="OrthoDB" id="5750613at2"/>
<evidence type="ECO:0000313" key="3">
    <source>
        <dbReference type="EMBL" id="AUB81142.1"/>
    </source>
</evidence>
<dbReference type="PANTHER" id="PTHR34825:SF1">
    <property type="entry name" value="AAA-ATPASE-LIKE DOMAIN-CONTAINING PROTEIN"/>
    <property type="match status" value="1"/>
</dbReference>
<accession>A0A2K8U6C9</accession>
<organism evidence="3 4">
    <name type="scientific">Candidatus Thiodictyon syntrophicum</name>
    <dbReference type="NCBI Taxonomy" id="1166950"/>
    <lineage>
        <taxon>Bacteria</taxon>
        <taxon>Pseudomonadati</taxon>
        <taxon>Pseudomonadota</taxon>
        <taxon>Gammaproteobacteria</taxon>
        <taxon>Chromatiales</taxon>
        <taxon>Chromatiaceae</taxon>
        <taxon>Thiodictyon</taxon>
    </lineage>
</organism>
<dbReference type="EMBL" id="CP020370">
    <property type="protein sequence ID" value="AUB81142.1"/>
    <property type="molecule type" value="Genomic_DNA"/>
</dbReference>
<dbReference type="Pfam" id="PF09820">
    <property type="entry name" value="AAA-ATPase_like"/>
    <property type="match status" value="1"/>
</dbReference>
<proteinExistence type="predicted"/>
<gene>
    <name evidence="3" type="ORF">THSYN_09370</name>
</gene>
<evidence type="ECO:0000313" key="4">
    <source>
        <dbReference type="Proteomes" id="UP000232638"/>
    </source>
</evidence>
<keyword evidence="4" id="KW-1185">Reference proteome</keyword>
<dbReference type="PANTHER" id="PTHR34825">
    <property type="entry name" value="CONSERVED PROTEIN, WITH A WEAK D-GALACTARATE DEHYDRATASE/ALTRONATE HYDROLASE DOMAIN"/>
    <property type="match status" value="1"/>
</dbReference>
<dbReference type="KEGG" id="tsy:THSYN_09370"/>